<dbReference type="InterPro" id="IPR017871">
    <property type="entry name" value="ABC_transporter-like_CS"/>
</dbReference>
<dbReference type="EMBL" id="JAQFWP010000030">
    <property type="protein sequence ID" value="MDA2806173.1"/>
    <property type="molecule type" value="Genomic_DNA"/>
</dbReference>
<feature type="domain" description="ABC transporter" evidence="3">
    <location>
        <begin position="367"/>
        <end position="567"/>
    </location>
</feature>
<gene>
    <name evidence="4" type="ORF">O4U47_16800</name>
</gene>
<keyword evidence="5" id="KW-1185">Reference proteome</keyword>
<dbReference type="SMART" id="SM00382">
    <property type="entry name" value="AAA"/>
    <property type="match status" value="2"/>
</dbReference>
<evidence type="ECO:0000259" key="3">
    <source>
        <dbReference type="PROSITE" id="PS50893"/>
    </source>
</evidence>
<reference evidence="4" key="1">
    <citation type="submission" date="2023-01" db="EMBL/GenBank/DDBJ databases">
        <title>Draft genome sequence of Nocardiopsis sp. LSu2-4 isolated from halophytes.</title>
        <authorList>
            <person name="Duangmal K."/>
            <person name="Chantavorakit T."/>
        </authorList>
    </citation>
    <scope>NUCLEOTIDE SEQUENCE</scope>
    <source>
        <strain evidence="4">LSu2-4</strain>
    </source>
</reference>
<accession>A0ABT4TN99</accession>
<dbReference type="RefSeq" id="WP_270678814.1">
    <property type="nucleotide sequence ID" value="NZ_JAQFWP010000030.1"/>
</dbReference>
<dbReference type="PANTHER" id="PTHR42855:SF2">
    <property type="entry name" value="DRUG RESISTANCE ABC TRANSPORTER,ATP-BINDING PROTEIN"/>
    <property type="match status" value="1"/>
</dbReference>
<evidence type="ECO:0000256" key="2">
    <source>
        <dbReference type="ARBA" id="ARBA00022840"/>
    </source>
</evidence>
<dbReference type="Pfam" id="PF00005">
    <property type="entry name" value="ABC_tran"/>
    <property type="match status" value="2"/>
</dbReference>
<dbReference type="PROSITE" id="PS50893">
    <property type="entry name" value="ABC_TRANSPORTER_2"/>
    <property type="match status" value="2"/>
</dbReference>
<sequence length="568" mass="61987">MTHVCPRTEGTRAKGRGTDSGIVVAEAVKRYVDRVVLDRVSFTVRPGERVGVIGENGSGKSTLLRLLSGREEPDAGAVEVRAQGGVGYLSQLLDLPPRATVAQAIDHALADLRRLERRIRSMGNALTLPDGTADAEAMEEYARLVEEFEARDGYGADARVDTALAALGLPGLDKGRGLGTLSGGQRSRLALAGVLAADPEVLLLDEPTNDLDDGAVAWLEERLRRHRGTVVAVTHDRAFLDRVTTAILEVDPDQRRVRRYGDGYTGYLHAKAAERERWAREHEEWRHEVARQRSLVASNAFRMDAIPRKQVKAAFGHGAFKLRSRDHGAASRIRMAQGRLERLTAAPVPPPPEPLHFAAPLSRPQGVDTDSPTSLAVEIADLAVHGRLRLDGLRLPKGSRLLVTGANGTGKTTLLRVLAGELAPDEGRVRVHGRVGHLRQQVGEGIRDASDSFIPLLHAFADGLPGHPDDHASDLLALGLFRKEDLRRPVGVLSVGQRRRLELARLVTRPTDLLLLDEPTNHLSPLLVEEMQNALTAYEGTVVVTTHDRRLRAAFDGTERHLEPVREG</sequence>
<dbReference type="InterPro" id="IPR003439">
    <property type="entry name" value="ABC_transporter-like_ATP-bd"/>
</dbReference>
<dbReference type="InterPro" id="IPR051309">
    <property type="entry name" value="ABCF_ATPase"/>
</dbReference>
<evidence type="ECO:0000313" key="4">
    <source>
        <dbReference type="EMBL" id="MDA2806173.1"/>
    </source>
</evidence>
<comment type="caution">
    <text evidence="4">The sequence shown here is derived from an EMBL/GenBank/DDBJ whole genome shotgun (WGS) entry which is preliminary data.</text>
</comment>
<dbReference type="NCBIfam" id="NF000355">
    <property type="entry name" value="ribo_prot_ABC_F"/>
    <property type="match status" value="1"/>
</dbReference>
<keyword evidence="2 4" id="KW-0067">ATP-binding</keyword>
<evidence type="ECO:0000256" key="1">
    <source>
        <dbReference type="ARBA" id="ARBA00022741"/>
    </source>
</evidence>
<name>A0ABT4TN99_9ACTN</name>
<dbReference type="SUPFAM" id="SSF52540">
    <property type="entry name" value="P-loop containing nucleoside triphosphate hydrolases"/>
    <property type="match status" value="2"/>
</dbReference>
<keyword evidence="1" id="KW-0547">Nucleotide-binding</keyword>
<dbReference type="Proteomes" id="UP001165685">
    <property type="component" value="Unassembled WGS sequence"/>
</dbReference>
<dbReference type="PANTHER" id="PTHR42855">
    <property type="entry name" value="ABC TRANSPORTER ATP-BINDING SUBUNIT"/>
    <property type="match status" value="1"/>
</dbReference>
<dbReference type="InterPro" id="IPR027417">
    <property type="entry name" value="P-loop_NTPase"/>
</dbReference>
<dbReference type="GO" id="GO:0005524">
    <property type="term" value="F:ATP binding"/>
    <property type="evidence" value="ECO:0007669"/>
    <property type="project" value="UniProtKB-KW"/>
</dbReference>
<organism evidence="4 5">
    <name type="scientific">Nocardiopsis suaedae</name>
    <dbReference type="NCBI Taxonomy" id="3018444"/>
    <lineage>
        <taxon>Bacteria</taxon>
        <taxon>Bacillati</taxon>
        <taxon>Actinomycetota</taxon>
        <taxon>Actinomycetes</taxon>
        <taxon>Streptosporangiales</taxon>
        <taxon>Nocardiopsidaceae</taxon>
        <taxon>Nocardiopsis</taxon>
    </lineage>
</organism>
<dbReference type="InterPro" id="IPR003593">
    <property type="entry name" value="AAA+_ATPase"/>
</dbReference>
<feature type="domain" description="ABC transporter" evidence="3">
    <location>
        <begin position="22"/>
        <end position="277"/>
    </location>
</feature>
<dbReference type="Gene3D" id="3.40.50.300">
    <property type="entry name" value="P-loop containing nucleotide triphosphate hydrolases"/>
    <property type="match status" value="2"/>
</dbReference>
<dbReference type="CDD" id="cd03221">
    <property type="entry name" value="ABCF_EF-3"/>
    <property type="match status" value="1"/>
</dbReference>
<protein>
    <submittedName>
        <fullName evidence="4">ABC-F family ATP-binding cassette domain-containing protein</fullName>
    </submittedName>
</protein>
<evidence type="ECO:0000313" key="5">
    <source>
        <dbReference type="Proteomes" id="UP001165685"/>
    </source>
</evidence>
<proteinExistence type="predicted"/>
<dbReference type="PROSITE" id="PS00211">
    <property type="entry name" value="ABC_TRANSPORTER_1"/>
    <property type="match status" value="2"/>
</dbReference>